<dbReference type="GO" id="GO:0005634">
    <property type="term" value="C:nucleus"/>
    <property type="evidence" value="ECO:0007669"/>
    <property type="project" value="UniProtKB-SubCell"/>
</dbReference>
<feature type="coiled-coil region" evidence="5">
    <location>
        <begin position="110"/>
        <end position="137"/>
    </location>
</feature>
<evidence type="ECO:0000256" key="4">
    <source>
        <dbReference type="ARBA" id="ARBA00023242"/>
    </source>
</evidence>
<evidence type="ECO:0000256" key="2">
    <source>
        <dbReference type="ARBA" id="ARBA00008485"/>
    </source>
</evidence>
<name>A0A183C742_GLOPA</name>
<reference evidence="7" key="3">
    <citation type="submission" date="2016-06" db="UniProtKB">
        <authorList>
            <consortium name="WormBaseParasite"/>
        </authorList>
    </citation>
    <scope>IDENTIFICATION</scope>
</reference>
<organism evidence="6 7">
    <name type="scientific">Globodera pallida</name>
    <name type="common">Potato cyst nematode worm</name>
    <name type="synonym">Heterodera pallida</name>
    <dbReference type="NCBI Taxonomy" id="36090"/>
    <lineage>
        <taxon>Eukaryota</taxon>
        <taxon>Metazoa</taxon>
        <taxon>Ecdysozoa</taxon>
        <taxon>Nematoda</taxon>
        <taxon>Chromadorea</taxon>
        <taxon>Rhabditida</taxon>
        <taxon>Tylenchina</taxon>
        <taxon>Tylenchomorpha</taxon>
        <taxon>Tylenchoidea</taxon>
        <taxon>Heteroderidae</taxon>
        <taxon>Heteroderinae</taxon>
        <taxon>Globodera</taxon>
    </lineage>
</organism>
<proteinExistence type="inferred from homology"/>
<reference evidence="6" key="2">
    <citation type="submission" date="2014-05" db="EMBL/GenBank/DDBJ databases">
        <title>The genome and life-stage specific transcriptomes of Globodera pallida elucidate key aspects of plant parasitism by a cyst nematode.</title>
        <authorList>
            <person name="Cotton J.A."/>
            <person name="Lilley C.J."/>
            <person name="Jones L.M."/>
            <person name="Kikuchi T."/>
            <person name="Reid A.J."/>
            <person name="Thorpe P."/>
            <person name="Tsai I.J."/>
            <person name="Beasley H."/>
            <person name="Blok V."/>
            <person name="Cock P.J.A."/>
            <person name="Van den Akker S.E."/>
            <person name="Holroyd N."/>
            <person name="Hunt M."/>
            <person name="Mantelin S."/>
            <person name="Naghra H."/>
            <person name="Pain A."/>
            <person name="Palomares-Rius J.E."/>
            <person name="Zarowiecki M."/>
            <person name="Berriman M."/>
            <person name="Jones J.T."/>
            <person name="Urwin P.E."/>
        </authorList>
    </citation>
    <scope>NUCLEOTIDE SEQUENCE [LARGE SCALE GENOMIC DNA]</scope>
    <source>
        <strain evidence="6">Lindley</strain>
    </source>
</reference>
<protein>
    <submittedName>
        <fullName evidence="7">Cyclin-dependent kinase 2-associated protein 1</fullName>
    </submittedName>
</protein>
<evidence type="ECO:0000256" key="1">
    <source>
        <dbReference type="ARBA" id="ARBA00004123"/>
    </source>
</evidence>
<dbReference type="WBParaSite" id="GPLIN_000868800">
    <property type="protein sequence ID" value="GPLIN_000868800"/>
    <property type="gene ID" value="GPLIN_000868800"/>
</dbReference>
<dbReference type="PANTHER" id="PTHR22607:SF3">
    <property type="entry name" value="CDK2-ASSOCIATED PROTEIN 1, ISOFORM B"/>
    <property type="match status" value="1"/>
</dbReference>
<dbReference type="AlphaFoldDB" id="A0A183C742"/>
<accession>A0A183C742</accession>
<evidence type="ECO:0000313" key="7">
    <source>
        <dbReference type="WBParaSite" id="GPLIN_000868800"/>
    </source>
</evidence>
<evidence type="ECO:0000256" key="5">
    <source>
        <dbReference type="SAM" id="Coils"/>
    </source>
</evidence>
<evidence type="ECO:0000256" key="3">
    <source>
        <dbReference type="ARBA" id="ARBA00022553"/>
    </source>
</evidence>
<keyword evidence="5" id="KW-0175">Coiled coil</keyword>
<keyword evidence="6" id="KW-1185">Reference proteome</keyword>
<dbReference type="Gene3D" id="6.10.140.1300">
    <property type="match status" value="1"/>
</dbReference>
<dbReference type="GO" id="GO:0005737">
    <property type="term" value="C:cytoplasm"/>
    <property type="evidence" value="ECO:0007669"/>
    <property type="project" value="TreeGrafter"/>
</dbReference>
<keyword evidence="3" id="KW-0597">Phosphoprotein</keyword>
<reference evidence="6" key="1">
    <citation type="submission" date="2013-12" db="EMBL/GenBank/DDBJ databases">
        <authorList>
            <person name="Aslett M."/>
        </authorList>
    </citation>
    <scope>NUCLEOTIDE SEQUENCE [LARGE SCALE GENOMIC DNA]</scope>
    <source>
        <strain evidence="6">Lindley</strain>
    </source>
</reference>
<dbReference type="Proteomes" id="UP000050741">
    <property type="component" value="Unassembled WGS sequence"/>
</dbReference>
<sequence length="164" mass="18194">MDEKPPPPPPPMVTAALTAQKVVQRSTTPIQLQQQQAVAAVPASSSLGTASLPQYHVNPLSSCVAQHGMPASKYQQLLLVVDELGRDIRPTYNASRNAQERLKRSIIQARVMVRECMAELEQQRKQQQQQQQQTAVIGEVDETIDKQLDLDKMKAPPLPAIWIP</sequence>
<dbReference type="Pfam" id="PF09806">
    <property type="entry name" value="CDK2AP"/>
    <property type="match status" value="1"/>
</dbReference>
<comment type="subcellular location">
    <subcellularLocation>
        <location evidence="1">Nucleus</location>
    </subcellularLocation>
</comment>
<keyword evidence="4" id="KW-0539">Nucleus</keyword>
<comment type="similarity">
    <text evidence="2">Belongs to the CDK2AP family.</text>
</comment>
<evidence type="ECO:0000313" key="6">
    <source>
        <dbReference type="Proteomes" id="UP000050741"/>
    </source>
</evidence>
<dbReference type="PANTHER" id="PTHR22607">
    <property type="entry name" value="DELETED IN ORAL CANCER 1/CDK2-ASSOCIATED PROTEIN 1"/>
    <property type="match status" value="1"/>
</dbReference>
<dbReference type="InterPro" id="IPR017266">
    <property type="entry name" value="DOC_1/2"/>
</dbReference>